<protein>
    <recommendedName>
        <fullName evidence="4">DUF2232 domain-containing protein</fullName>
    </recommendedName>
</protein>
<dbReference type="AlphaFoldDB" id="A0A917H969"/>
<proteinExistence type="predicted"/>
<comment type="caution">
    <text evidence="2">The sequence shown here is derived from an EMBL/GenBank/DDBJ whole genome shotgun (WGS) entry which is preliminary data.</text>
</comment>
<feature type="transmembrane region" description="Helical" evidence="1">
    <location>
        <begin position="282"/>
        <end position="304"/>
    </location>
</feature>
<dbReference type="InterPro" id="IPR018710">
    <property type="entry name" value="DUF2232"/>
</dbReference>
<gene>
    <name evidence="2" type="ORF">GCM10010918_28880</name>
</gene>
<evidence type="ECO:0000256" key="1">
    <source>
        <dbReference type="SAM" id="Phobius"/>
    </source>
</evidence>
<feature type="transmembrane region" description="Helical" evidence="1">
    <location>
        <begin position="177"/>
        <end position="198"/>
    </location>
</feature>
<keyword evidence="1" id="KW-0812">Transmembrane</keyword>
<feature type="transmembrane region" description="Helical" evidence="1">
    <location>
        <begin position="218"/>
        <end position="236"/>
    </location>
</feature>
<organism evidence="2 3">
    <name type="scientific">Paenibacillus radicis</name>
    <name type="common">ex Gao et al. 2016</name>
    <dbReference type="NCBI Taxonomy" id="1737354"/>
    <lineage>
        <taxon>Bacteria</taxon>
        <taxon>Bacillati</taxon>
        <taxon>Bacillota</taxon>
        <taxon>Bacilli</taxon>
        <taxon>Bacillales</taxon>
        <taxon>Paenibacillaceae</taxon>
        <taxon>Paenibacillus</taxon>
    </lineage>
</organism>
<dbReference type="Proteomes" id="UP000600247">
    <property type="component" value="Unassembled WGS sequence"/>
</dbReference>
<dbReference type="PANTHER" id="PTHR41324:SF1">
    <property type="entry name" value="DUF2232 DOMAIN-CONTAINING PROTEIN"/>
    <property type="match status" value="1"/>
</dbReference>
<evidence type="ECO:0008006" key="4">
    <source>
        <dbReference type="Google" id="ProtNLM"/>
    </source>
</evidence>
<sequence>MLMIMRAEVKGLKPGLKSVLWSGAALLLILLLAVPGLNLLSVLLLMVPYVVLFSTLSARSFLLHLVPVWVIAAIVMGPGILIVALFFLIPSIVMGQLYKRKEPASRVLRMTFVAVLALLLLELIVFEYILNLSIFDQMRTVVRDMVSDLRSNNLLPAVWTDDYTDLMIRMMINSIPVAFMMIAFMYSVVTHFIARRILNAKAYGMELPGTPEAKDWKLPRSLVVFYLIVYVLDLFVSVESSSFLPIALINLMPLLRLAFAIQAVGFFFFIAHERGWHKVVPVLIAIPVLLFPPLSIIGVLDAAFPIRKSFKKT</sequence>
<dbReference type="EMBL" id="BMHY01000005">
    <property type="protein sequence ID" value="GGG71554.1"/>
    <property type="molecule type" value="Genomic_DNA"/>
</dbReference>
<accession>A0A917H969</accession>
<dbReference type="Pfam" id="PF09991">
    <property type="entry name" value="DUF2232"/>
    <property type="match status" value="1"/>
</dbReference>
<feature type="transmembrane region" description="Helical" evidence="1">
    <location>
        <begin position="20"/>
        <end position="53"/>
    </location>
</feature>
<name>A0A917H969_9BACL</name>
<reference evidence="2 3" key="1">
    <citation type="journal article" date="2014" name="Int. J. Syst. Evol. Microbiol.">
        <title>Complete genome sequence of Corynebacterium casei LMG S-19264T (=DSM 44701T), isolated from a smear-ripened cheese.</title>
        <authorList>
            <consortium name="US DOE Joint Genome Institute (JGI-PGF)"/>
            <person name="Walter F."/>
            <person name="Albersmeier A."/>
            <person name="Kalinowski J."/>
            <person name="Ruckert C."/>
        </authorList>
    </citation>
    <scope>NUCLEOTIDE SEQUENCE [LARGE SCALE GENOMIC DNA]</scope>
    <source>
        <strain evidence="2 3">CGMCC 1.15286</strain>
    </source>
</reference>
<keyword evidence="3" id="KW-1185">Reference proteome</keyword>
<feature type="transmembrane region" description="Helical" evidence="1">
    <location>
        <begin position="248"/>
        <end position="270"/>
    </location>
</feature>
<feature type="transmembrane region" description="Helical" evidence="1">
    <location>
        <begin position="109"/>
        <end position="130"/>
    </location>
</feature>
<keyword evidence="1" id="KW-0472">Membrane</keyword>
<feature type="transmembrane region" description="Helical" evidence="1">
    <location>
        <begin position="65"/>
        <end position="89"/>
    </location>
</feature>
<evidence type="ECO:0000313" key="2">
    <source>
        <dbReference type="EMBL" id="GGG71554.1"/>
    </source>
</evidence>
<keyword evidence="1" id="KW-1133">Transmembrane helix</keyword>
<dbReference type="PANTHER" id="PTHR41324">
    <property type="entry name" value="MEMBRANE PROTEIN-RELATED"/>
    <property type="match status" value="1"/>
</dbReference>
<evidence type="ECO:0000313" key="3">
    <source>
        <dbReference type="Proteomes" id="UP000600247"/>
    </source>
</evidence>